<organism evidence="10">
    <name type="scientific">Hellea balneolensis</name>
    <dbReference type="NCBI Taxonomy" id="287478"/>
    <lineage>
        <taxon>Bacteria</taxon>
        <taxon>Pseudomonadati</taxon>
        <taxon>Pseudomonadota</taxon>
        <taxon>Alphaproteobacteria</taxon>
        <taxon>Maricaulales</taxon>
        <taxon>Robiginitomaculaceae</taxon>
        <taxon>Hellea</taxon>
    </lineage>
</organism>
<keyword evidence="2 8" id="KW-0808">Transferase</keyword>
<comment type="catalytic activity">
    <reaction evidence="7 8">
        <text>CMP + ATP = CDP + ADP</text>
        <dbReference type="Rhea" id="RHEA:11600"/>
        <dbReference type="ChEBI" id="CHEBI:30616"/>
        <dbReference type="ChEBI" id="CHEBI:58069"/>
        <dbReference type="ChEBI" id="CHEBI:60377"/>
        <dbReference type="ChEBI" id="CHEBI:456216"/>
        <dbReference type="EC" id="2.7.4.25"/>
    </reaction>
</comment>
<dbReference type="InterPro" id="IPR003136">
    <property type="entry name" value="Cytidylate_kin"/>
</dbReference>
<gene>
    <name evidence="8" type="primary">cmk</name>
    <name evidence="10" type="ORF">ENJ42_05700</name>
</gene>
<reference evidence="10" key="1">
    <citation type="journal article" date="2020" name="mSystems">
        <title>Genome- and Community-Level Interaction Insights into Carbon Utilization and Element Cycling Functions of Hydrothermarchaeota in Hydrothermal Sediment.</title>
        <authorList>
            <person name="Zhou Z."/>
            <person name="Liu Y."/>
            <person name="Xu W."/>
            <person name="Pan J."/>
            <person name="Luo Z.H."/>
            <person name="Li M."/>
        </authorList>
    </citation>
    <scope>NUCLEOTIDE SEQUENCE [LARGE SCALE GENOMIC DNA]</scope>
    <source>
        <strain evidence="10">HyVt-485</strain>
    </source>
</reference>
<evidence type="ECO:0000256" key="1">
    <source>
        <dbReference type="ARBA" id="ARBA00009427"/>
    </source>
</evidence>
<dbReference type="AlphaFoldDB" id="A0A7C5M058"/>
<keyword evidence="5 8" id="KW-0067">ATP-binding</keyword>
<comment type="caution">
    <text evidence="10">The sequence shown here is derived from an EMBL/GenBank/DDBJ whole genome shotgun (WGS) entry which is preliminary data.</text>
</comment>
<evidence type="ECO:0000256" key="3">
    <source>
        <dbReference type="ARBA" id="ARBA00022741"/>
    </source>
</evidence>
<dbReference type="GO" id="GO:0005737">
    <property type="term" value="C:cytoplasm"/>
    <property type="evidence" value="ECO:0007669"/>
    <property type="project" value="UniProtKB-SubCell"/>
</dbReference>
<dbReference type="GO" id="GO:0005524">
    <property type="term" value="F:ATP binding"/>
    <property type="evidence" value="ECO:0007669"/>
    <property type="project" value="UniProtKB-UniRule"/>
</dbReference>
<feature type="domain" description="Cytidylate kinase" evidence="9">
    <location>
        <begin position="5"/>
        <end position="211"/>
    </location>
</feature>
<dbReference type="Pfam" id="PF02224">
    <property type="entry name" value="Cytidylate_kin"/>
    <property type="match status" value="1"/>
</dbReference>
<sequence>MSFVIAIDGTFASGKGTLARKLADHYGLAYLDTGKIYRALAARAMTESVSLDDGPKLATLAARLNVDDLDDPILKSGIVGANASKVAALPAVRAALLDFQRHFAQNPGKNADGEAYRGAVLDGRDIGTVICPDADIKLYVDASPAERAERRYQELLSYGEDVTLDQIRRQLDERDGRDMTRKHAPLKPAENAHLLDTTNLSIDAAFEAAKNLIDAVLSL</sequence>
<dbReference type="InterPro" id="IPR027417">
    <property type="entry name" value="P-loop_NTPase"/>
</dbReference>
<dbReference type="HAMAP" id="MF_00238">
    <property type="entry name" value="Cytidyl_kinase_type1"/>
    <property type="match status" value="1"/>
</dbReference>
<dbReference type="GO" id="GO:0036431">
    <property type="term" value="F:dCMP kinase activity"/>
    <property type="evidence" value="ECO:0007669"/>
    <property type="project" value="InterPro"/>
</dbReference>
<dbReference type="NCBIfam" id="TIGR00017">
    <property type="entry name" value="cmk"/>
    <property type="match status" value="1"/>
</dbReference>
<dbReference type="GO" id="GO:0006220">
    <property type="term" value="P:pyrimidine nucleotide metabolic process"/>
    <property type="evidence" value="ECO:0007669"/>
    <property type="project" value="UniProtKB-UniRule"/>
</dbReference>
<evidence type="ECO:0000256" key="6">
    <source>
        <dbReference type="ARBA" id="ARBA00047615"/>
    </source>
</evidence>
<keyword evidence="3 8" id="KW-0547">Nucleotide-binding</keyword>
<accession>A0A7C5M058</accession>
<feature type="binding site" evidence="8">
    <location>
        <begin position="9"/>
        <end position="17"/>
    </location>
    <ligand>
        <name>ATP</name>
        <dbReference type="ChEBI" id="CHEBI:30616"/>
    </ligand>
</feature>
<comment type="catalytic activity">
    <reaction evidence="6 8">
        <text>dCMP + ATP = dCDP + ADP</text>
        <dbReference type="Rhea" id="RHEA:25094"/>
        <dbReference type="ChEBI" id="CHEBI:30616"/>
        <dbReference type="ChEBI" id="CHEBI:57566"/>
        <dbReference type="ChEBI" id="CHEBI:58593"/>
        <dbReference type="ChEBI" id="CHEBI:456216"/>
        <dbReference type="EC" id="2.7.4.25"/>
    </reaction>
</comment>
<evidence type="ECO:0000256" key="7">
    <source>
        <dbReference type="ARBA" id="ARBA00048478"/>
    </source>
</evidence>
<dbReference type="EC" id="2.7.4.25" evidence="8"/>
<evidence type="ECO:0000256" key="5">
    <source>
        <dbReference type="ARBA" id="ARBA00022840"/>
    </source>
</evidence>
<evidence type="ECO:0000313" key="10">
    <source>
        <dbReference type="EMBL" id="HHL43092.1"/>
    </source>
</evidence>
<protein>
    <recommendedName>
        <fullName evidence="8">Cytidylate kinase</fullName>
        <shortName evidence="8">CK</shortName>
        <ecNumber evidence="8">2.7.4.25</ecNumber>
    </recommendedName>
    <alternativeName>
        <fullName evidence="8">Cytidine monophosphate kinase</fullName>
        <shortName evidence="8">CMP kinase</shortName>
    </alternativeName>
</protein>
<name>A0A7C5M058_9PROT</name>
<keyword evidence="4 8" id="KW-0418">Kinase</keyword>
<keyword evidence="8" id="KW-0963">Cytoplasm</keyword>
<proteinExistence type="inferred from homology"/>
<evidence type="ECO:0000256" key="4">
    <source>
        <dbReference type="ARBA" id="ARBA00022777"/>
    </source>
</evidence>
<evidence type="ECO:0000256" key="2">
    <source>
        <dbReference type="ARBA" id="ARBA00022679"/>
    </source>
</evidence>
<dbReference type="InterPro" id="IPR011994">
    <property type="entry name" value="Cytidylate_kinase_dom"/>
</dbReference>
<comment type="similarity">
    <text evidence="1 8">Belongs to the cytidylate kinase family. Type 1 subfamily.</text>
</comment>
<evidence type="ECO:0000259" key="9">
    <source>
        <dbReference type="Pfam" id="PF02224"/>
    </source>
</evidence>
<dbReference type="EMBL" id="DRMJ01000290">
    <property type="protein sequence ID" value="HHL43092.1"/>
    <property type="molecule type" value="Genomic_DNA"/>
</dbReference>
<dbReference type="CDD" id="cd02020">
    <property type="entry name" value="CMPK"/>
    <property type="match status" value="1"/>
</dbReference>
<dbReference type="Gene3D" id="3.40.50.300">
    <property type="entry name" value="P-loop containing nucleotide triphosphate hydrolases"/>
    <property type="match status" value="1"/>
</dbReference>
<dbReference type="SUPFAM" id="SSF52540">
    <property type="entry name" value="P-loop containing nucleoside triphosphate hydrolases"/>
    <property type="match status" value="1"/>
</dbReference>
<evidence type="ECO:0000256" key="8">
    <source>
        <dbReference type="HAMAP-Rule" id="MF_00238"/>
    </source>
</evidence>
<comment type="subcellular location">
    <subcellularLocation>
        <location evidence="8">Cytoplasm</location>
    </subcellularLocation>
</comment>
<dbReference type="Proteomes" id="UP000885830">
    <property type="component" value="Unassembled WGS sequence"/>
</dbReference>